<feature type="region of interest" description="Disordered" evidence="3">
    <location>
        <begin position="27"/>
        <end position="238"/>
    </location>
</feature>
<evidence type="ECO:0000256" key="3">
    <source>
        <dbReference type="SAM" id="MobiDB-lite"/>
    </source>
</evidence>
<dbReference type="AlphaFoldDB" id="A0A0B6YUA1"/>
<evidence type="ECO:0000313" key="5">
    <source>
        <dbReference type="EMBL" id="CEK59045.1"/>
    </source>
</evidence>
<feature type="compositionally biased region" description="Basic and acidic residues" evidence="3">
    <location>
        <begin position="144"/>
        <end position="162"/>
    </location>
</feature>
<proteinExistence type="predicted"/>
<dbReference type="PROSITE" id="PS50002">
    <property type="entry name" value="SH3"/>
    <property type="match status" value="1"/>
</dbReference>
<feature type="domain" description="SH3" evidence="4">
    <location>
        <begin position="256"/>
        <end position="304"/>
    </location>
</feature>
<dbReference type="InterPro" id="IPR036028">
    <property type="entry name" value="SH3-like_dom_sf"/>
</dbReference>
<accession>A0A0B6YUA1</accession>
<evidence type="ECO:0000256" key="1">
    <source>
        <dbReference type="ARBA" id="ARBA00022443"/>
    </source>
</evidence>
<feature type="region of interest" description="Disordered" evidence="3">
    <location>
        <begin position="1"/>
        <end position="20"/>
    </location>
</feature>
<gene>
    <name evidence="5" type="primary">ORF35015</name>
</gene>
<dbReference type="Pfam" id="PF00018">
    <property type="entry name" value="SH3_1"/>
    <property type="match status" value="1"/>
</dbReference>
<dbReference type="InterPro" id="IPR001452">
    <property type="entry name" value="SH3_domain"/>
</dbReference>
<dbReference type="Gene3D" id="2.30.30.40">
    <property type="entry name" value="SH3 Domains"/>
    <property type="match status" value="1"/>
</dbReference>
<evidence type="ECO:0000256" key="2">
    <source>
        <dbReference type="PROSITE-ProRule" id="PRU00192"/>
    </source>
</evidence>
<reference evidence="5" key="1">
    <citation type="submission" date="2014-12" db="EMBL/GenBank/DDBJ databases">
        <title>Insight into the proteome of Arion vulgaris.</title>
        <authorList>
            <person name="Aradska J."/>
            <person name="Bulat T."/>
            <person name="Smidak R."/>
            <person name="Sarate P."/>
            <person name="Gangsoo J."/>
            <person name="Sialana F."/>
            <person name="Bilban M."/>
            <person name="Lubec G."/>
        </authorList>
    </citation>
    <scope>NUCLEOTIDE SEQUENCE</scope>
    <source>
        <tissue evidence="5">Skin</tissue>
    </source>
</reference>
<evidence type="ECO:0000259" key="4">
    <source>
        <dbReference type="PROSITE" id="PS50002"/>
    </source>
</evidence>
<feature type="compositionally biased region" description="Polar residues" evidence="3">
    <location>
        <begin position="222"/>
        <end position="232"/>
    </location>
</feature>
<dbReference type="EMBL" id="HACG01012180">
    <property type="protein sequence ID" value="CEK59045.1"/>
    <property type="molecule type" value="Transcribed_RNA"/>
</dbReference>
<sequence>SEHSHTQTNTVPKAGGPPDFAALLKAKFEARSGAPGDSGSSSEEDAFKVSKPSVSKPQGIPKSSVPNTKTIGLIPVKPSGHRESQELGHLPSSGFGGVKSVSKPPPPAKLKPVTPLKPSVVPSDTQASKTNKLSLPPKPLSKSPTDDVDKTAESSEKVDFRSAKAAFGNSQTPKIEPGKKPQVISKPKPAVLPKSSKPTSSDIKSSQSVNSLANSLSSKLSFGQNPNQTKSFSSDDIKSKASLPAVSLKSSSTSSSAAKSYIAISNFVAENDGELGLNEGDEVEVLDQQGEWSLIRCWDEQGWA</sequence>
<dbReference type="SUPFAM" id="SSF50044">
    <property type="entry name" value="SH3-domain"/>
    <property type="match status" value="1"/>
</dbReference>
<name>A0A0B6YUA1_9EUPU</name>
<feature type="compositionally biased region" description="Low complexity" evidence="3">
    <location>
        <begin position="194"/>
        <end position="221"/>
    </location>
</feature>
<feature type="non-terminal residue" evidence="5">
    <location>
        <position position="1"/>
    </location>
</feature>
<feature type="compositionally biased region" description="Low complexity" evidence="3">
    <location>
        <begin position="132"/>
        <end position="143"/>
    </location>
</feature>
<keyword evidence="1 2" id="KW-0728">SH3 domain</keyword>
<feature type="compositionally biased region" description="Polar residues" evidence="3">
    <location>
        <begin position="1"/>
        <end position="11"/>
    </location>
</feature>
<protein>
    <recommendedName>
        <fullName evidence="4">SH3 domain-containing protein</fullName>
    </recommendedName>
</protein>
<feature type="non-terminal residue" evidence="5">
    <location>
        <position position="304"/>
    </location>
</feature>
<feature type="compositionally biased region" description="Polar residues" evidence="3">
    <location>
        <begin position="122"/>
        <end position="131"/>
    </location>
</feature>
<organism evidence="5">
    <name type="scientific">Arion vulgaris</name>
    <dbReference type="NCBI Taxonomy" id="1028688"/>
    <lineage>
        <taxon>Eukaryota</taxon>
        <taxon>Metazoa</taxon>
        <taxon>Spiralia</taxon>
        <taxon>Lophotrochozoa</taxon>
        <taxon>Mollusca</taxon>
        <taxon>Gastropoda</taxon>
        <taxon>Heterobranchia</taxon>
        <taxon>Euthyneura</taxon>
        <taxon>Panpulmonata</taxon>
        <taxon>Eupulmonata</taxon>
        <taxon>Stylommatophora</taxon>
        <taxon>Helicina</taxon>
        <taxon>Arionoidea</taxon>
        <taxon>Arionidae</taxon>
        <taxon>Arion</taxon>
    </lineage>
</organism>